<gene>
    <name evidence="8" type="primary">degS</name>
    <name evidence="8" type="ORF">NCTC4191_00628</name>
</gene>
<evidence type="ECO:0000256" key="1">
    <source>
        <dbReference type="ARBA" id="ARBA00010541"/>
    </source>
</evidence>
<dbReference type="EC" id="3.4.21.-" evidence="8"/>
<evidence type="ECO:0000259" key="7">
    <source>
        <dbReference type="SMART" id="SM00228"/>
    </source>
</evidence>
<dbReference type="Gene3D" id="2.30.42.10">
    <property type="match status" value="1"/>
</dbReference>
<dbReference type="EMBL" id="UFRN01000002">
    <property type="protein sequence ID" value="SUT91713.1"/>
    <property type="molecule type" value="Genomic_DNA"/>
</dbReference>
<dbReference type="InterPro" id="IPR009003">
    <property type="entry name" value="Peptidase_S1_PA"/>
</dbReference>
<keyword evidence="6" id="KW-0812">Transmembrane</keyword>
<dbReference type="InterPro" id="IPR036034">
    <property type="entry name" value="PDZ_sf"/>
</dbReference>
<evidence type="ECO:0000256" key="2">
    <source>
        <dbReference type="ARBA" id="ARBA00022670"/>
    </source>
</evidence>
<dbReference type="PRINTS" id="PR00834">
    <property type="entry name" value="PROTEASES2C"/>
</dbReference>
<dbReference type="Proteomes" id="UP000254253">
    <property type="component" value="Unassembled WGS sequence"/>
</dbReference>
<dbReference type="InterPro" id="IPR011783">
    <property type="entry name" value="Pept_S1C_DegS"/>
</dbReference>
<keyword evidence="6" id="KW-1133">Transmembrane helix</keyword>
<protein>
    <submittedName>
        <fullName evidence="8">Protease DegS</fullName>
        <ecNumber evidence="8">3.4.21.-</ecNumber>
        <ecNumber evidence="8">3.4.21.107</ecNumber>
    </submittedName>
</protein>
<feature type="active site" description="Charge relay system" evidence="5">
    <location>
        <position position="91"/>
    </location>
</feature>
<feature type="active site" description="Charge relay system" evidence="5">
    <location>
        <position position="121"/>
    </location>
</feature>
<dbReference type="PANTHER" id="PTHR22939">
    <property type="entry name" value="SERINE PROTEASE FAMILY S1C HTRA-RELATED"/>
    <property type="match status" value="1"/>
</dbReference>
<dbReference type="Pfam" id="PF13180">
    <property type="entry name" value="PDZ_2"/>
    <property type="match status" value="1"/>
</dbReference>
<name>A0A380TT91_ACTLI</name>
<feature type="transmembrane region" description="Helical" evidence="6">
    <location>
        <begin position="6"/>
        <end position="26"/>
    </location>
</feature>
<organism evidence="8 9">
    <name type="scientific">Actinobacillus lignieresii</name>
    <dbReference type="NCBI Taxonomy" id="720"/>
    <lineage>
        <taxon>Bacteria</taxon>
        <taxon>Pseudomonadati</taxon>
        <taxon>Pseudomonadota</taxon>
        <taxon>Gammaproteobacteria</taxon>
        <taxon>Pasteurellales</taxon>
        <taxon>Pasteurellaceae</taxon>
        <taxon>Actinobacillus</taxon>
    </lineage>
</organism>
<feature type="domain" description="PDZ" evidence="7">
    <location>
        <begin position="250"/>
        <end position="328"/>
    </location>
</feature>
<sequence length="343" mass="36378">MVKKIVQAIALGLFCAFLIIFVSPLLKDRSATVNGKTTHIESYHDAVQLASPAVVNVYNHAFSQDGKTFEVKNLGSGVIMTSDGYILTNKHVVQNAAQIIVALQTGSISNAKLVGDDTLTDLAVLKIEADNLPTIPQNNERPVRIGDVVLAIGNPFNLGQSITQGIISATGRNALTDGGRQNFIQTDASINRGNSGGALVNSAGELIGINTLSLGKTSDELAEGLNFAIPINLATQIMSKIIQDGRVIRGYFGVNSSLYSSIFDEEDAKGVLITGVAINGPAYQAGIEENDRILKVGEVDAVSPTQMMDLLGNMKPGAKVQVKVLRDGKEFDADVVIGEFPEL</sequence>
<keyword evidence="4" id="KW-0720">Serine protease</keyword>
<keyword evidence="6" id="KW-0472">Membrane</keyword>
<dbReference type="GO" id="GO:0004252">
    <property type="term" value="F:serine-type endopeptidase activity"/>
    <property type="evidence" value="ECO:0007669"/>
    <property type="project" value="InterPro"/>
</dbReference>
<proteinExistence type="inferred from homology"/>
<dbReference type="FunFam" id="2.40.10.10:FF:000001">
    <property type="entry name" value="Periplasmic serine protease DegS"/>
    <property type="match status" value="1"/>
</dbReference>
<comment type="similarity">
    <text evidence="1">Belongs to the peptidase S1C family.</text>
</comment>
<dbReference type="Pfam" id="PF13365">
    <property type="entry name" value="Trypsin_2"/>
    <property type="match status" value="1"/>
</dbReference>
<evidence type="ECO:0000256" key="5">
    <source>
        <dbReference type="PIRSR" id="PIRSR611783-1"/>
    </source>
</evidence>
<feature type="active site" description="Charge relay system" evidence="5">
    <location>
        <position position="195"/>
    </location>
</feature>
<dbReference type="InterPro" id="IPR043504">
    <property type="entry name" value="Peptidase_S1_PA_chymotrypsin"/>
</dbReference>
<dbReference type="SUPFAM" id="SSF50156">
    <property type="entry name" value="PDZ domain-like"/>
    <property type="match status" value="1"/>
</dbReference>
<dbReference type="GO" id="GO:0006515">
    <property type="term" value="P:protein quality control for misfolded or incompletely synthesized proteins"/>
    <property type="evidence" value="ECO:0007669"/>
    <property type="project" value="TreeGrafter"/>
</dbReference>
<dbReference type="SMART" id="SM00228">
    <property type="entry name" value="PDZ"/>
    <property type="match status" value="1"/>
</dbReference>
<dbReference type="InterPro" id="IPR001478">
    <property type="entry name" value="PDZ"/>
</dbReference>
<keyword evidence="2 8" id="KW-0645">Protease</keyword>
<evidence type="ECO:0000256" key="3">
    <source>
        <dbReference type="ARBA" id="ARBA00022801"/>
    </source>
</evidence>
<accession>A0A380TT91</accession>
<evidence type="ECO:0000313" key="8">
    <source>
        <dbReference type="EMBL" id="SUT91713.1"/>
    </source>
</evidence>
<dbReference type="SUPFAM" id="SSF50494">
    <property type="entry name" value="Trypsin-like serine proteases"/>
    <property type="match status" value="1"/>
</dbReference>
<evidence type="ECO:0000256" key="4">
    <source>
        <dbReference type="ARBA" id="ARBA00022825"/>
    </source>
</evidence>
<keyword evidence="9" id="KW-1185">Reference proteome</keyword>
<dbReference type="NCBIfam" id="NF008147">
    <property type="entry name" value="PRK10898.1"/>
    <property type="match status" value="1"/>
</dbReference>
<dbReference type="EC" id="3.4.21.107" evidence="8"/>
<dbReference type="PANTHER" id="PTHR22939:SF101">
    <property type="entry name" value="PERIPLASMIC PH-DEPENDENT SERINE ENDOPROTEASE DEGQ"/>
    <property type="match status" value="1"/>
</dbReference>
<dbReference type="NCBIfam" id="TIGR02038">
    <property type="entry name" value="protease_degS"/>
    <property type="match status" value="1"/>
</dbReference>
<dbReference type="RefSeq" id="WP_039709089.1">
    <property type="nucleotide sequence ID" value="NZ_LR134169.1"/>
</dbReference>
<dbReference type="AlphaFoldDB" id="A0A380TT91"/>
<reference evidence="8 9" key="1">
    <citation type="submission" date="2018-06" db="EMBL/GenBank/DDBJ databases">
        <authorList>
            <consortium name="Pathogen Informatics"/>
            <person name="Doyle S."/>
        </authorList>
    </citation>
    <scope>NUCLEOTIDE SEQUENCE [LARGE SCALE GENOMIC DNA]</scope>
    <source>
        <strain evidence="8 9">NCTC4191</strain>
    </source>
</reference>
<dbReference type="Gene3D" id="2.40.10.10">
    <property type="entry name" value="Trypsin-like serine proteases"/>
    <property type="match status" value="2"/>
</dbReference>
<evidence type="ECO:0000256" key="6">
    <source>
        <dbReference type="SAM" id="Phobius"/>
    </source>
</evidence>
<evidence type="ECO:0000313" key="9">
    <source>
        <dbReference type="Proteomes" id="UP000254253"/>
    </source>
</evidence>
<keyword evidence="3 8" id="KW-0378">Hydrolase</keyword>
<dbReference type="GO" id="GO:0042597">
    <property type="term" value="C:periplasmic space"/>
    <property type="evidence" value="ECO:0007669"/>
    <property type="project" value="TreeGrafter"/>
</dbReference>
<dbReference type="InterPro" id="IPR001940">
    <property type="entry name" value="Peptidase_S1C"/>
</dbReference>